<reference evidence="9 10" key="1">
    <citation type="submission" date="2024-07" db="EMBL/GenBank/DDBJ databases">
        <title>Draft Genome Sequence of Ferrimicrobium acidiphilum Strain YE2023, Isolated from a Pulp of Bioleach Reactor.</title>
        <authorList>
            <person name="Elkina Y.A."/>
            <person name="Bulaeva A.G."/>
            <person name="Beletsky A.V."/>
            <person name="Mardanov A.V."/>
        </authorList>
    </citation>
    <scope>NUCLEOTIDE SEQUENCE [LARGE SCALE GENOMIC DNA]</scope>
    <source>
        <strain evidence="9 10">YE2023</strain>
    </source>
</reference>
<evidence type="ECO:0000256" key="1">
    <source>
        <dbReference type="ARBA" id="ARBA00022527"/>
    </source>
</evidence>
<keyword evidence="10" id="KW-1185">Reference proteome</keyword>
<keyword evidence="7" id="KW-0812">Transmembrane</keyword>
<dbReference type="PANTHER" id="PTHR24350">
    <property type="entry name" value="SERINE/THREONINE-PROTEIN KINASE IAL-RELATED"/>
    <property type="match status" value="1"/>
</dbReference>
<dbReference type="InterPro" id="IPR008271">
    <property type="entry name" value="Ser/Thr_kinase_AS"/>
</dbReference>
<keyword evidence="2 9" id="KW-0808">Transferase</keyword>
<dbReference type="Proteomes" id="UP001560267">
    <property type="component" value="Unassembled WGS sequence"/>
</dbReference>
<dbReference type="EMBL" id="JBFSHR010000035">
    <property type="protein sequence ID" value="MEX6430086.1"/>
    <property type="molecule type" value="Genomic_DNA"/>
</dbReference>
<evidence type="ECO:0000256" key="6">
    <source>
        <dbReference type="PROSITE-ProRule" id="PRU10141"/>
    </source>
</evidence>
<keyword evidence="7" id="KW-1133">Transmembrane helix</keyword>
<keyword evidence="1" id="KW-0723">Serine/threonine-protein kinase</keyword>
<evidence type="ECO:0000256" key="4">
    <source>
        <dbReference type="ARBA" id="ARBA00022777"/>
    </source>
</evidence>
<dbReference type="SUPFAM" id="SSF56112">
    <property type="entry name" value="Protein kinase-like (PK-like)"/>
    <property type="match status" value="1"/>
</dbReference>
<dbReference type="PROSITE" id="PS50011">
    <property type="entry name" value="PROTEIN_KINASE_DOM"/>
    <property type="match status" value="1"/>
</dbReference>
<dbReference type="PROSITE" id="PS00108">
    <property type="entry name" value="PROTEIN_KINASE_ST"/>
    <property type="match status" value="1"/>
</dbReference>
<proteinExistence type="predicted"/>
<evidence type="ECO:0000313" key="10">
    <source>
        <dbReference type="Proteomes" id="UP001560267"/>
    </source>
</evidence>
<sequence>MMSTHRPGEQIDGFVLKELLGEGAYAVAWLAFDTRTNLEVVVKFPNPELLADPQLHARFQRERALALNLDHEHVQRAIPAPAHPSDIYLVQEYVAGTTLRELLNQRGRLDPDEALEIGRQIASGLAYLHANGIVHRDLKPENLLVAAGPIVKISDFGSAVSLGVRRLTWRHFSGAMGTPDYMSPEQIRGMRGDVRSDLYSWGVIMYELLSGQVPFPGDTWLAVMAGHLQANPRMIHELDSGIAVSPEVEAIVMHSFRRYPEHRFQSADELLSWLADPERVSATVLDISPEAPMGEGQPTTTRGYLRQAGLVALGFVAAIVVVVVVAVFAR</sequence>
<evidence type="ECO:0000313" key="9">
    <source>
        <dbReference type="EMBL" id="MEX6430086.1"/>
    </source>
</evidence>
<keyword evidence="3 6" id="KW-0547">Nucleotide-binding</keyword>
<accession>A0ABV3Y3E7</accession>
<dbReference type="RefSeq" id="WP_298385773.1">
    <property type="nucleotide sequence ID" value="NZ_JBFSHR010000035.1"/>
</dbReference>
<keyword evidence="5 6" id="KW-0067">ATP-binding</keyword>
<feature type="transmembrane region" description="Helical" evidence="7">
    <location>
        <begin position="308"/>
        <end position="329"/>
    </location>
</feature>
<evidence type="ECO:0000256" key="7">
    <source>
        <dbReference type="SAM" id="Phobius"/>
    </source>
</evidence>
<comment type="caution">
    <text evidence="9">The sequence shown here is derived from an EMBL/GenBank/DDBJ whole genome shotgun (WGS) entry which is preliminary data.</text>
</comment>
<gene>
    <name evidence="9" type="ORF">AB6A68_09590</name>
</gene>
<dbReference type="InterPro" id="IPR000719">
    <property type="entry name" value="Prot_kinase_dom"/>
</dbReference>
<dbReference type="InterPro" id="IPR017441">
    <property type="entry name" value="Protein_kinase_ATP_BS"/>
</dbReference>
<dbReference type="GO" id="GO:0004674">
    <property type="term" value="F:protein serine/threonine kinase activity"/>
    <property type="evidence" value="ECO:0007669"/>
    <property type="project" value="UniProtKB-EC"/>
</dbReference>
<dbReference type="CDD" id="cd14014">
    <property type="entry name" value="STKc_PknB_like"/>
    <property type="match status" value="1"/>
</dbReference>
<evidence type="ECO:0000256" key="5">
    <source>
        <dbReference type="ARBA" id="ARBA00022840"/>
    </source>
</evidence>
<dbReference type="Gene3D" id="1.10.510.10">
    <property type="entry name" value="Transferase(Phosphotransferase) domain 1"/>
    <property type="match status" value="1"/>
</dbReference>
<organism evidence="9 10">
    <name type="scientific">Ferrimicrobium acidiphilum</name>
    <dbReference type="NCBI Taxonomy" id="121039"/>
    <lineage>
        <taxon>Bacteria</taxon>
        <taxon>Bacillati</taxon>
        <taxon>Actinomycetota</taxon>
        <taxon>Acidimicrobiia</taxon>
        <taxon>Acidimicrobiales</taxon>
        <taxon>Acidimicrobiaceae</taxon>
        <taxon>Ferrimicrobium</taxon>
    </lineage>
</organism>
<evidence type="ECO:0000259" key="8">
    <source>
        <dbReference type="PROSITE" id="PS50011"/>
    </source>
</evidence>
<protein>
    <submittedName>
        <fullName evidence="9">Serine/threonine-protein kinase</fullName>
        <ecNumber evidence="9">2.7.11.1</ecNumber>
    </submittedName>
</protein>
<dbReference type="EC" id="2.7.11.1" evidence="9"/>
<dbReference type="SMART" id="SM00220">
    <property type="entry name" value="S_TKc"/>
    <property type="match status" value="1"/>
</dbReference>
<name>A0ABV3Y3E7_9ACTN</name>
<keyword evidence="7" id="KW-0472">Membrane</keyword>
<feature type="domain" description="Protein kinase" evidence="8">
    <location>
        <begin position="14"/>
        <end position="274"/>
    </location>
</feature>
<feature type="binding site" evidence="6">
    <location>
        <position position="43"/>
    </location>
    <ligand>
        <name>ATP</name>
        <dbReference type="ChEBI" id="CHEBI:30616"/>
    </ligand>
</feature>
<dbReference type="InterPro" id="IPR030616">
    <property type="entry name" value="Aur-like"/>
</dbReference>
<keyword evidence="4 9" id="KW-0418">Kinase</keyword>
<dbReference type="Pfam" id="PF00069">
    <property type="entry name" value="Pkinase"/>
    <property type="match status" value="1"/>
</dbReference>
<dbReference type="InterPro" id="IPR011009">
    <property type="entry name" value="Kinase-like_dom_sf"/>
</dbReference>
<evidence type="ECO:0000256" key="3">
    <source>
        <dbReference type="ARBA" id="ARBA00022741"/>
    </source>
</evidence>
<evidence type="ECO:0000256" key="2">
    <source>
        <dbReference type="ARBA" id="ARBA00022679"/>
    </source>
</evidence>
<dbReference type="PROSITE" id="PS00107">
    <property type="entry name" value="PROTEIN_KINASE_ATP"/>
    <property type="match status" value="1"/>
</dbReference>